<evidence type="ECO:0000256" key="1">
    <source>
        <dbReference type="SAM" id="MobiDB-lite"/>
    </source>
</evidence>
<dbReference type="EMBL" id="AGNL01003850">
    <property type="protein sequence ID" value="EJK74229.1"/>
    <property type="molecule type" value="Genomic_DNA"/>
</dbReference>
<feature type="signal peptide" evidence="2">
    <location>
        <begin position="1"/>
        <end position="22"/>
    </location>
</feature>
<dbReference type="AlphaFoldDB" id="K0TAX0"/>
<dbReference type="Proteomes" id="UP000266841">
    <property type="component" value="Unassembled WGS sequence"/>
</dbReference>
<name>K0TAX0_THAOC</name>
<evidence type="ECO:0000313" key="4">
    <source>
        <dbReference type="Proteomes" id="UP000266841"/>
    </source>
</evidence>
<feature type="chain" id="PRO_5003838327" description="Right handed beta helix domain-containing protein" evidence="2">
    <location>
        <begin position="23"/>
        <end position="655"/>
    </location>
</feature>
<protein>
    <recommendedName>
        <fullName evidence="5">Right handed beta helix domain-containing protein</fullName>
    </recommendedName>
</protein>
<feature type="region of interest" description="Disordered" evidence="1">
    <location>
        <begin position="391"/>
        <end position="410"/>
    </location>
</feature>
<feature type="region of interest" description="Disordered" evidence="1">
    <location>
        <begin position="252"/>
        <end position="295"/>
    </location>
</feature>
<dbReference type="OrthoDB" id="10429619at2759"/>
<evidence type="ECO:0000313" key="3">
    <source>
        <dbReference type="EMBL" id="EJK74229.1"/>
    </source>
</evidence>
<dbReference type="eggNOG" id="ENOG502T6PR">
    <property type="taxonomic scope" value="Eukaryota"/>
</dbReference>
<reference evidence="3 4" key="1">
    <citation type="journal article" date="2012" name="Genome Biol.">
        <title>Genome and low-iron response of an oceanic diatom adapted to chronic iron limitation.</title>
        <authorList>
            <person name="Lommer M."/>
            <person name="Specht M."/>
            <person name="Roy A.S."/>
            <person name="Kraemer L."/>
            <person name="Andreson R."/>
            <person name="Gutowska M.A."/>
            <person name="Wolf J."/>
            <person name="Bergner S.V."/>
            <person name="Schilhabel M.B."/>
            <person name="Klostermeier U.C."/>
            <person name="Beiko R.G."/>
            <person name="Rosenstiel P."/>
            <person name="Hippler M."/>
            <person name="Laroche J."/>
        </authorList>
    </citation>
    <scope>NUCLEOTIDE SEQUENCE [LARGE SCALE GENOMIC DNA]</scope>
    <source>
        <strain evidence="3 4">CCMP1005</strain>
    </source>
</reference>
<sequence length="655" mass="70440">MRRAFTLTSASSILLLFPAIDAYLGPTYCSKPGTTAAAAIQHPTEKGYSTFNHLLYDVVSVGNSFQRGQKIPDERLTFSICPGTVMDLDDSSLPLGFIPIRVPRVTLQCGEDGRRGTSPSNRCVIRGGGKRNPNSDDWNVNPTKAFKASKSGIVGGGYQSVAQVYVYGESAYEVTLRGLTFDNSPTEKERRMYNAYIAQYGKDSLLDDIEGDVSNREDVEQELLNGASGSRNSAQIGLDIPSRNLQTNFDLTSLGESQPAPEPTQADLTAAEGAGGPEAEIMSATKGGDQGTRDGSVLEPAYRFASVAVRGKGYGDDAGPRLLTIEDCHFNNHRGYAVLVSPGIQEPQLPQAPKFEFMPPNGNTNHDTNAQAEAKGQAMAAENGVNQNVDAQSSGQLYNPTSQRIDVNQGQGSSRRILNLLDNGGKFIPSGGLVSYYDDNSARNYLDGRRVKIVGTEFINNQAWGENVAGLVTSAYSLTLSDCHFNNNNAKAMVFVYNDNALVENSVFAENKVEVSTVIMASPKGVSQKKDASSEPTHLIERSCFLGSNVGLANVLVTDVDNTGFGQRNNFARGTQFTWVSTCEGGAAEQLGNDCLEMGRCDGTCVHFTESGCMADRAGRADQSAMFADYMNSGQATKSSMFLYMCLALWGLAML</sequence>
<accession>K0TAX0</accession>
<comment type="caution">
    <text evidence="3">The sequence shown here is derived from an EMBL/GenBank/DDBJ whole genome shotgun (WGS) entry which is preliminary data.</text>
</comment>
<keyword evidence="2" id="KW-0732">Signal</keyword>
<dbReference type="OMA" id="FTWVSTC"/>
<organism evidence="3 4">
    <name type="scientific">Thalassiosira oceanica</name>
    <name type="common">Marine diatom</name>
    <dbReference type="NCBI Taxonomy" id="159749"/>
    <lineage>
        <taxon>Eukaryota</taxon>
        <taxon>Sar</taxon>
        <taxon>Stramenopiles</taxon>
        <taxon>Ochrophyta</taxon>
        <taxon>Bacillariophyta</taxon>
        <taxon>Coscinodiscophyceae</taxon>
        <taxon>Thalassiosirophycidae</taxon>
        <taxon>Thalassiosirales</taxon>
        <taxon>Thalassiosiraceae</taxon>
        <taxon>Thalassiosira</taxon>
    </lineage>
</organism>
<gene>
    <name evidence="3" type="ORF">THAOC_04107</name>
</gene>
<proteinExistence type="predicted"/>
<keyword evidence="4" id="KW-1185">Reference proteome</keyword>
<evidence type="ECO:0000256" key="2">
    <source>
        <dbReference type="SAM" id="SignalP"/>
    </source>
</evidence>
<evidence type="ECO:0008006" key="5">
    <source>
        <dbReference type="Google" id="ProtNLM"/>
    </source>
</evidence>